<proteinExistence type="predicted"/>
<reference evidence="1 2" key="1">
    <citation type="journal article" date="2015" name="Nat. Commun.">
        <title>Outbred genome sequencing and CRISPR/Cas9 gene editing in butterflies.</title>
        <authorList>
            <person name="Li X."/>
            <person name="Fan D."/>
            <person name="Zhang W."/>
            <person name="Liu G."/>
            <person name="Zhang L."/>
            <person name="Zhao L."/>
            <person name="Fang X."/>
            <person name="Chen L."/>
            <person name="Dong Y."/>
            <person name="Chen Y."/>
            <person name="Ding Y."/>
            <person name="Zhao R."/>
            <person name="Feng M."/>
            <person name="Zhu Y."/>
            <person name="Feng Y."/>
            <person name="Jiang X."/>
            <person name="Zhu D."/>
            <person name="Xiang H."/>
            <person name="Feng X."/>
            <person name="Li S."/>
            <person name="Wang J."/>
            <person name="Zhang G."/>
            <person name="Kronforst M.R."/>
            <person name="Wang W."/>
        </authorList>
    </citation>
    <scope>NUCLEOTIDE SEQUENCE [LARGE SCALE GENOMIC DNA]</scope>
    <source>
        <strain evidence="1">Ya'a_city_454_Px</strain>
        <tissue evidence="1">Whole body</tissue>
    </source>
</reference>
<keyword evidence="2" id="KW-1185">Reference proteome</keyword>
<protein>
    <submittedName>
        <fullName evidence="1">Uncharacterized protein</fullName>
    </submittedName>
</protein>
<evidence type="ECO:0000313" key="1">
    <source>
        <dbReference type="EMBL" id="KPI92944.1"/>
    </source>
</evidence>
<dbReference type="Proteomes" id="UP000053268">
    <property type="component" value="Unassembled WGS sequence"/>
</dbReference>
<accession>A0A194PJN7</accession>
<organism evidence="1 2">
    <name type="scientific">Papilio xuthus</name>
    <name type="common">Asian swallowtail butterfly</name>
    <dbReference type="NCBI Taxonomy" id="66420"/>
    <lineage>
        <taxon>Eukaryota</taxon>
        <taxon>Metazoa</taxon>
        <taxon>Ecdysozoa</taxon>
        <taxon>Arthropoda</taxon>
        <taxon>Hexapoda</taxon>
        <taxon>Insecta</taxon>
        <taxon>Pterygota</taxon>
        <taxon>Neoptera</taxon>
        <taxon>Endopterygota</taxon>
        <taxon>Lepidoptera</taxon>
        <taxon>Glossata</taxon>
        <taxon>Ditrysia</taxon>
        <taxon>Papilionoidea</taxon>
        <taxon>Papilionidae</taxon>
        <taxon>Papilioninae</taxon>
        <taxon>Papilio</taxon>
    </lineage>
</organism>
<sequence length="143" mass="15432">MRYCTLTLTTELPSWLGGVKEMLDSALVMIIPGACWSTLTVSAAVVRHEVLEAHEAPAHADPPDPALGAAAAAGPAGTEHAGWQQCADAGMLSPRRRRTKRSEHVEALVLFRFMNANAWGLNAALQLQYDYTSNGKVTLYLIT</sequence>
<dbReference type="EMBL" id="KQ459603">
    <property type="protein sequence ID" value="KPI92944.1"/>
    <property type="molecule type" value="Genomic_DNA"/>
</dbReference>
<dbReference type="AlphaFoldDB" id="A0A194PJN7"/>
<name>A0A194PJN7_PAPXU</name>
<evidence type="ECO:0000313" key="2">
    <source>
        <dbReference type="Proteomes" id="UP000053268"/>
    </source>
</evidence>
<gene>
    <name evidence="1" type="ORF">RR46_14165</name>
</gene>